<dbReference type="EMBL" id="SMAE01000006">
    <property type="protein sequence ID" value="TCS89375.1"/>
    <property type="molecule type" value="Genomic_DNA"/>
</dbReference>
<dbReference type="PROSITE" id="PS50893">
    <property type="entry name" value="ABC_TRANSPORTER_2"/>
    <property type="match status" value="1"/>
</dbReference>
<dbReference type="InterPro" id="IPR003439">
    <property type="entry name" value="ABC_transporter-like_ATP-bd"/>
</dbReference>
<comment type="subcellular location">
    <subcellularLocation>
        <location evidence="1">Cell membrane</location>
    </subcellularLocation>
</comment>
<protein>
    <submittedName>
        <fullName evidence="9">ABC-2 type transport system ATP-binding protein</fullName>
    </submittedName>
</protein>
<keyword evidence="6" id="KW-1278">Translocase</keyword>
<dbReference type="Proteomes" id="UP000294567">
    <property type="component" value="Unassembled WGS sequence"/>
</dbReference>
<evidence type="ECO:0000256" key="4">
    <source>
        <dbReference type="ARBA" id="ARBA00022741"/>
    </source>
</evidence>
<dbReference type="GO" id="GO:0005524">
    <property type="term" value="F:ATP binding"/>
    <property type="evidence" value="ECO:0007669"/>
    <property type="project" value="UniProtKB-KW"/>
</dbReference>
<comment type="caution">
    <text evidence="9">The sequence shown here is derived from an EMBL/GenBank/DDBJ whole genome shotgun (WGS) entry which is preliminary data.</text>
</comment>
<accession>A0A4R3KVY8</accession>
<evidence type="ECO:0000259" key="8">
    <source>
        <dbReference type="PROSITE" id="PS50893"/>
    </source>
</evidence>
<evidence type="ECO:0000256" key="7">
    <source>
        <dbReference type="ARBA" id="ARBA00023136"/>
    </source>
</evidence>
<keyword evidence="5 9" id="KW-0067">ATP-binding</keyword>
<evidence type="ECO:0000256" key="3">
    <source>
        <dbReference type="ARBA" id="ARBA00022475"/>
    </source>
</evidence>
<sequence>MITLKNVVKTYNHKNVVDGISFTIEKGELFGFLGPNGAGKTTTIKMIIGLLEPNEGEIWVNGIDVLKNKKLIYKDIGVVFELPNLYMRASIKNNLKIFAELYGLKDDRINEVMEDLQLCDKQDVKVEKLSKGWKQRVLIGRALLHKPKVLILDEPTSGLDPNTASLIHQYIKKLNEQGTTVVLTTHDMHEADELSHRVGIMHNGKLVAIGKPTELKSKYLKEEIEIKYVDNDSVVIKRLESRATETEKLISQLTSQGKLISMNTSGNSLAEVFAVLTGRELS</sequence>
<evidence type="ECO:0000256" key="1">
    <source>
        <dbReference type="ARBA" id="ARBA00004236"/>
    </source>
</evidence>
<evidence type="ECO:0000256" key="5">
    <source>
        <dbReference type="ARBA" id="ARBA00022840"/>
    </source>
</evidence>
<evidence type="ECO:0000313" key="10">
    <source>
        <dbReference type="Proteomes" id="UP000294567"/>
    </source>
</evidence>
<feature type="domain" description="ABC transporter" evidence="8">
    <location>
        <begin position="2"/>
        <end position="228"/>
    </location>
</feature>
<keyword evidence="10" id="KW-1185">Reference proteome</keyword>
<evidence type="ECO:0000256" key="6">
    <source>
        <dbReference type="ARBA" id="ARBA00022967"/>
    </source>
</evidence>
<evidence type="ECO:0000313" key="9">
    <source>
        <dbReference type="EMBL" id="TCS89375.1"/>
    </source>
</evidence>
<keyword evidence="4" id="KW-0547">Nucleotide-binding</keyword>
<dbReference type="AlphaFoldDB" id="A0A4R3KVY8"/>
<keyword evidence="2" id="KW-0813">Transport</keyword>
<dbReference type="GO" id="GO:0016887">
    <property type="term" value="F:ATP hydrolysis activity"/>
    <property type="evidence" value="ECO:0007669"/>
    <property type="project" value="InterPro"/>
</dbReference>
<proteinExistence type="predicted"/>
<dbReference type="PANTHER" id="PTHR42711:SF13">
    <property type="entry name" value="ABC TRANSPORTER, ATP-BINDING PROTEIN"/>
    <property type="match status" value="1"/>
</dbReference>
<keyword evidence="7" id="KW-0472">Membrane</keyword>
<dbReference type="OrthoDB" id="9775135at2"/>
<evidence type="ECO:0000256" key="2">
    <source>
        <dbReference type="ARBA" id="ARBA00022448"/>
    </source>
</evidence>
<dbReference type="InterPro" id="IPR027417">
    <property type="entry name" value="P-loop_NTPase"/>
</dbReference>
<dbReference type="InterPro" id="IPR017871">
    <property type="entry name" value="ABC_transporter-like_CS"/>
</dbReference>
<name>A0A4R3KVY8_9FIRM</name>
<keyword evidence="3" id="KW-1003">Cell membrane</keyword>
<reference evidence="9 10" key="1">
    <citation type="submission" date="2019-03" db="EMBL/GenBank/DDBJ databases">
        <title>Genomic Encyclopedia of Type Strains, Phase IV (KMG-IV): sequencing the most valuable type-strain genomes for metagenomic binning, comparative biology and taxonomic classification.</title>
        <authorList>
            <person name="Goeker M."/>
        </authorList>
    </citation>
    <scope>NUCLEOTIDE SEQUENCE [LARGE SCALE GENOMIC DNA]</scope>
    <source>
        <strain evidence="9 10">DSM 26752</strain>
    </source>
</reference>
<dbReference type="Gene3D" id="3.40.50.300">
    <property type="entry name" value="P-loop containing nucleotide triphosphate hydrolases"/>
    <property type="match status" value="1"/>
</dbReference>
<dbReference type="PANTHER" id="PTHR42711">
    <property type="entry name" value="ABC TRANSPORTER ATP-BINDING PROTEIN"/>
    <property type="match status" value="1"/>
</dbReference>
<dbReference type="FunFam" id="3.40.50.300:FF:000589">
    <property type="entry name" value="ABC transporter, ATP-binding subunit"/>
    <property type="match status" value="1"/>
</dbReference>
<dbReference type="PROSITE" id="PS00211">
    <property type="entry name" value="ABC_TRANSPORTER_1"/>
    <property type="match status" value="1"/>
</dbReference>
<dbReference type="Pfam" id="PF00005">
    <property type="entry name" value="ABC_tran"/>
    <property type="match status" value="1"/>
</dbReference>
<dbReference type="RefSeq" id="WP_132027455.1">
    <property type="nucleotide sequence ID" value="NZ_CP068564.1"/>
</dbReference>
<dbReference type="InterPro" id="IPR050763">
    <property type="entry name" value="ABC_transporter_ATP-binding"/>
</dbReference>
<gene>
    <name evidence="9" type="ORF">EDD65_10641</name>
</gene>
<dbReference type="SMART" id="SM00382">
    <property type="entry name" value="AAA"/>
    <property type="match status" value="1"/>
</dbReference>
<dbReference type="GO" id="GO:0005886">
    <property type="term" value="C:plasma membrane"/>
    <property type="evidence" value="ECO:0007669"/>
    <property type="project" value="UniProtKB-SubCell"/>
</dbReference>
<organism evidence="9 10">
    <name type="scientific">Keratinibaculum paraultunense</name>
    <dbReference type="NCBI Taxonomy" id="1278232"/>
    <lineage>
        <taxon>Bacteria</taxon>
        <taxon>Bacillati</taxon>
        <taxon>Bacillota</taxon>
        <taxon>Tissierellia</taxon>
        <taxon>Tissierellales</taxon>
        <taxon>Tepidimicrobiaceae</taxon>
        <taxon>Keratinibaculum</taxon>
    </lineage>
</organism>
<dbReference type="SUPFAM" id="SSF52540">
    <property type="entry name" value="P-loop containing nucleoside triphosphate hydrolases"/>
    <property type="match status" value="1"/>
</dbReference>
<dbReference type="InterPro" id="IPR003593">
    <property type="entry name" value="AAA+_ATPase"/>
</dbReference>